<dbReference type="Proteomes" id="UP000287394">
    <property type="component" value="Chromosome"/>
</dbReference>
<keyword evidence="2" id="KW-1185">Reference proteome</keyword>
<gene>
    <name evidence="1" type="ORF">CCAX7_50500</name>
</gene>
<proteinExistence type="predicted"/>
<dbReference type="RefSeq" id="WP_119319323.1">
    <property type="nucleotide sequence ID" value="NZ_AP025739.1"/>
</dbReference>
<evidence type="ECO:0000313" key="1">
    <source>
        <dbReference type="EMBL" id="BDI32999.1"/>
    </source>
</evidence>
<sequence>MPSINMVALRRAEKRRQENNIRKIVYAILGEIGVFVLLLTFMSARMFSINGHIGDMDGKLQKLQSKVTQIQGLQQETSKLLPKVTTLASAKSDTLFWYDSIYAVTRSLPGRTWLTAITTQGSTPSAAAAGPAVTAAPADSDPSLSVAGIAMNQSSVGEAMLHMNHEPSLDHVDLAYVQSQKTGKTDTVSFQMTVHLKQPAAPPAKGGTDVQKS</sequence>
<dbReference type="PANTHER" id="PTHR40278:SF1">
    <property type="entry name" value="DNA UTILIZATION PROTEIN HOFN"/>
    <property type="match status" value="1"/>
</dbReference>
<dbReference type="EMBL" id="AP025739">
    <property type="protein sequence ID" value="BDI32999.1"/>
    <property type="molecule type" value="Genomic_DNA"/>
</dbReference>
<dbReference type="AlphaFoldDB" id="A0A402CPQ0"/>
<dbReference type="InterPro" id="IPR007813">
    <property type="entry name" value="PilN"/>
</dbReference>
<accession>A0A402CPQ0</accession>
<protein>
    <submittedName>
        <fullName evidence="1">Uncharacterized protein</fullName>
    </submittedName>
</protein>
<reference evidence="1 2" key="1">
    <citation type="journal article" date="2019" name="Int. J. Syst. Evol. Microbiol.">
        <title>Capsulimonas corticalis gen. nov., sp. nov., an aerobic capsulated bacterium, of a novel bacterial order, Capsulimonadales ord. nov., of the class Armatimonadia of the phylum Armatimonadetes.</title>
        <authorList>
            <person name="Li J."/>
            <person name="Kudo C."/>
            <person name="Tonouchi A."/>
        </authorList>
    </citation>
    <scope>NUCLEOTIDE SEQUENCE [LARGE SCALE GENOMIC DNA]</scope>
    <source>
        <strain evidence="1 2">AX-7</strain>
    </source>
</reference>
<dbReference type="InterPro" id="IPR052534">
    <property type="entry name" value="Extracell_DNA_Util/SecSys_Comp"/>
</dbReference>
<dbReference type="Pfam" id="PF05137">
    <property type="entry name" value="PilN"/>
    <property type="match status" value="1"/>
</dbReference>
<dbReference type="KEGG" id="ccot:CCAX7_50500"/>
<name>A0A402CPQ0_9BACT</name>
<evidence type="ECO:0000313" key="2">
    <source>
        <dbReference type="Proteomes" id="UP000287394"/>
    </source>
</evidence>
<organism evidence="1 2">
    <name type="scientific">Capsulimonas corticalis</name>
    <dbReference type="NCBI Taxonomy" id="2219043"/>
    <lineage>
        <taxon>Bacteria</taxon>
        <taxon>Bacillati</taxon>
        <taxon>Armatimonadota</taxon>
        <taxon>Armatimonadia</taxon>
        <taxon>Capsulimonadales</taxon>
        <taxon>Capsulimonadaceae</taxon>
        <taxon>Capsulimonas</taxon>
    </lineage>
</organism>
<dbReference type="PANTHER" id="PTHR40278">
    <property type="entry name" value="DNA UTILIZATION PROTEIN HOFN"/>
    <property type="match status" value="1"/>
</dbReference>